<proteinExistence type="predicted"/>
<name>A0AAW1Q182_9CHLO</name>
<feature type="coiled-coil region" evidence="1">
    <location>
        <begin position="213"/>
        <end position="268"/>
    </location>
</feature>
<evidence type="ECO:0000313" key="3">
    <source>
        <dbReference type="EMBL" id="KAK9814456.1"/>
    </source>
</evidence>
<evidence type="ECO:0000256" key="1">
    <source>
        <dbReference type="SAM" id="Coils"/>
    </source>
</evidence>
<feature type="compositionally biased region" description="Polar residues" evidence="2">
    <location>
        <begin position="782"/>
        <end position="796"/>
    </location>
</feature>
<dbReference type="AlphaFoldDB" id="A0AAW1Q182"/>
<reference evidence="3 4" key="1">
    <citation type="journal article" date="2024" name="Nat. Commun.">
        <title>Phylogenomics reveals the evolutionary origins of lichenization in chlorophyte algae.</title>
        <authorList>
            <person name="Puginier C."/>
            <person name="Libourel C."/>
            <person name="Otte J."/>
            <person name="Skaloud P."/>
            <person name="Haon M."/>
            <person name="Grisel S."/>
            <person name="Petersen M."/>
            <person name="Berrin J.G."/>
            <person name="Delaux P.M."/>
            <person name="Dal Grande F."/>
            <person name="Keller J."/>
        </authorList>
    </citation>
    <scope>NUCLEOTIDE SEQUENCE [LARGE SCALE GENOMIC DNA]</scope>
    <source>
        <strain evidence="3 4">SAG 2043</strain>
    </source>
</reference>
<dbReference type="Proteomes" id="UP001489004">
    <property type="component" value="Unassembled WGS sequence"/>
</dbReference>
<gene>
    <name evidence="3" type="ORF">WJX72_006203</name>
</gene>
<keyword evidence="4" id="KW-1185">Reference proteome</keyword>
<dbReference type="EMBL" id="JALJOR010000007">
    <property type="protein sequence ID" value="KAK9814456.1"/>
    <property type="molecule type" value="Genomic_DNA"/>
</dbReference>
<sequence length="802" mass="86794">MAVDLGIPMQDVAAGANAWYNVSESVRHAIEALASHVTSQSSTIRRLEDALHSKATARSVTTLQQRLEDFEADLSLVRGCAAGASKATVRLDSRLTTVCASVGCADEPTGSREVHDYERVSRAASKKAAGSNAVSVTERLTELERQVEEAHGAAAQARHECQALQSRVDVANAELRAELAAAVATCTAAGRAGSAHLASACIKQTEALLDGHVAVVNGDIAGLREQLDSLKRQLDRNSKAATRGAMVQDQLQADLECIQADVTRATTEFVTEETLTKRLASVSQAVEREVALRVDAHAQQVSGQLKQVQASLEGKLAQEVGRLRSALREVQATAESARKQSLGPCSACNQALAASDRLQYAEQQLECLHSNVALANQGNQGPLAHRVAALEEQVEAASQQLAGFPDMTEQIKRLRCLEKQVQQNTEGVASVSDATYQRVEEHAAAIKRLSDAISCNMEDRPTDAAVRRLVKEGIASCEESAEALVRPLRDSLRRLKERIACETSDCKVCHRLEANMSEMSEAAGRLERRLHALEAGAAQQGVAALARQAAERLAHMLEMGDEAASPIFASLDTRLRAAAANTGARMDVLETAQREMHALLRATREELSQVDSCVRAAVSMEDLERAMTAAAEDWQRSLRERDGQDSRRWQDLLHKFKTCFDDTRRDLEEKTQLQADIRTEVQKELAAKLYRLAPQLTDISELQAGQAASHKELAQLRLVLNQKADKHSIEGALQLLEQAISKKVSIRAMDDALSRKLDVRTYLAGIDAGGLTALTGLKHGTPSPSKPATSVPSATRASFLKA</sequence>
<organism evidence="3 4">
    <name type="scientific">[Myrmecia] bisecta</name>
    <dbReference type="NCBI Taxonomy" id="41462"/>
    <lineage>
        <taxon>Eukaryota</taxon>
        <taxon>Viridiplantae</taxon>
        <taxon>Chlorophyta</taxon>
        <taxon>core chlorophytes</taxon>
        <taxon>Trebouxiophyceae</taxon>
        <taxon>Trebouxiales</taxon>
        <taxon>Trebouxiaceae</taxon>
        <taxon>Myrmecia</taxon>
    </lineage>
</organism>
<protein>
    <submittedName>
        <fullName evidence="3">Uncharacterized protein</fullName>
    </submittedName>
</protein>
<feature type="coiled-coil region" evidence="1">
    <location>
        <begin position="133"/>
        <end position="174"/>
    </location>
</feature>
<accession>A0AAW1Q182</accession>
<evidence type="ECO:0000313" key="4">
    <source>
        <dbReference type="Proteomes" id="UP001489004"/>
    </source>
</evidence>
<evidence type="ECO:0000256" key="2">
    <source>
        <dbReference type="SAM" id="MobiDB-lite"/>
    </source>
</evidence>
<comment type="caution">
    <text evidence="3">The sequence shown here is derived from an EMBL/GenBank/DDBJ whole genome shotgun (WGS) entry which is preliminary data.</text>
</comment>
<feature type="region of interest" description="Disordered" evidence="2">
    <location>
        <begin position="774"/>
        <end position="802"/>
    </location>
</feature>
<keyword evidence="1" id="KW-0175">Coiled coil</keyword>